<keyword evidence="2" id="KW-1185">Reference proteome</keyword>
<dbReference type="PANTHER" id="PTHR31793:SF24">
    <property type="entry name" value="LONG-CHAIN ACYL-COA THIOESTERASE FADM"/>
    <property type="match status" value="1"/>
</dbReference>
<dbReference type="CDD" id="cd00586">
    <property type="entry name" value="4HBT"/>
    <property type="match status" value="1"/>
</dbReference>
<comment type="caution">
    <text evidence="1">The sequence shown here is derived from an EMBL/GenBank/DDBJ whole genome shotgun (WGS) entry which is preliminary data.</text>
</comment>
<dbReference type="EC" id="3.1.2.-" evidence="1"/>
<dbReference type="GO" id="GO:0016787">
    <property type="term" value="F:hydrolase activity"/>
    <property type="evidence" value="ECO:0007669"/>
    <property type="project" value="UniProtKB-KW"/>
</dbReference>
<organism evidence="1 2">
    <name type="scientific">Actinomycetospora rhizophila</name>
    <dbReference type="NCBI Taxonomy" id="1416876"/>
    <lineage>
        <taxon>Bacteria</taxon>
        <taxon>Bacillati</taxon>
        <taxon>Actinomycetota</taxon>
        <taxon>Actinomycetes</taxon>
        <taxon>Pseudonocardiales</taxon>
        <taxon>Pseudonocardiaceae</taxon>
        <taxon>Actinomycetospora</taxon>
    </lineage>
</organism>
<evidence type="ECO:0000313" key="2">
    <source>
        <dbReference type="Proteomes" id="UP001596175"/>
    </source>
</evidence>
<keyword evidence="1" id="KW-0378">Hydrolase</keyword>
<sequence>MAPYVNDVAVRWSDQDAYGHVNHARVVTLLEDARTGLLFDAATKAGVAAFEAGLLVASLEVAYKRPIAWTPAGVRVVMTAQDVRAASFRVAYRLLLPNGAGDGSFDEAKPAVTASTQLVPYDLATERPRRLTAEEREFLAGYTT</sequence>
<protein>
    <submittedName>
        <fullName evidence="1">Acyl-CoA thioesterase</fullName>
        <ecNumber evidence="1">3.1.2.-</ecNumber>
    </submittedName>
</protein>
<dbReference type="Pfam" id="PF13279">
    <property type="entry name" value="4HBT_2"/>
    <property type="match status" value="1"/>
</dbReference>
<dbReference type="PANTHER" id="PTHR31793">
    <property type="entry name" value="4-HYDROXYBENZOYL-COA THIOESTERASE FAMILY MEMBER"/>
    <property type="match status" value="1"/>
</dbReference>
<reference evidence="2" key="1">
    <citation type="journal article" date="2019" name="Int. J. Syst. Evol. Microbiol.">
        <title>The Global Catalogue of Microorganisms (GCM) 10K type strain sequencing project: providing services to taxonomists for standard genome sequencing and annotation.</title>
        <authorList>
            <consortium name="The Broad Institute Genomics Platform"/>
            <consortium name="The Broad Institute Genome Sequencing Center for Infectious Disease"/>
            <person name="Wu L."/>
            <person name="Ma J."/>
        </authorList>
    </citation>
    <scope>NUCLEOTIDE SEQUENCE [LARGE SCALE GENOMIC DNA]</scope>
    <source>
        <strain evidence="2">XZYJ18</strain>
    </source>
</reference>
<dbReference type="EMBL" id="JBHSKG010000011">
    <property type="protein sequence ID" value="MFC5140481.1"/>
    <property type="molecule type" value="Genomic_DNA"/>
</dbReference>
<gene>
    <name evidence="1" type="ORF">ACFPK1_19745</name>
</gene>
<dbReference type="RefSeq" id="WP_378022651.1">
    <property type="nucleotide sequence ID" value="NZ_JBHSKG010000011.1"/>
</dbReference>
<evidence type="ECO:0000313" key="1">
    <source>
        <dbReference type="EMBL" id="MFC5140481.1"/>
    </source>
</evidence>
<dbReference type="Gene3D" id="3.10.129.10">
    <property type="entry name" value="Hotdog Thioesterase"/>
    <property type="match status" value="1"/>
</dbReference>
<accession>A0ABV9ZIZ4</accession>
<dbReference type="InterPro" id="IPR050563">
    <property type="entry name" value="4-hydroxybenzoyl-CoA_TE"/>
</dbReference>
<dbReference type="SUPFAM" id="SSF54637">
    <property type="entry name" value="Thioesterase/thiol ester dehydrase-isomerase"/>
    <property type="match status" value="1"/>
</dbReference>
<dbReference type="InterPro" id="IPR029069">
    <property type="entry name" value="HotDog_dom_sf"/>
</dbReference>
<proteinExistence type="predicted"/>
<name>A0ABV9ZIZ4_9PSEU</name>
<dbReference type="Proteomes" id="UP001596175">
    <property type="component" value="Unassembled WGS sequence"/>
</dbReference>